<reference evidence="1" key="1">
    <citation type="submission" date="2014-09" db="EMBL/GenBank/DDBJ databases">
        <authorList>
            <person name="Magalhaes I.L.F."/>
            <person name="Oliveira U."/>
            <person name="Santos F.R."/>
            <person name="Vidigal T.H.D.A."/>
            <person name="Brescovit A.D."/>
            <person name="Santos A.J."/>
        </authorList>
    </citation>
    <scope>NUCLEOTIDE SEQUENCE</scope>
    <source>
        <tissue evidence="1">Shoot tissue taken approximately 20 cm above the soil surface</tissue>
    </source>
</reference>
<accession>A0A0A9BT49</accession>
<dbReference type="AlphaFoldDB" id="A0A0A9BT49"/>
<proteinExistence type="predicted"/>
<name>A0A0A9BT49_ARUDO</name>
<protein>
    <submittedName>
        <fullName evidence="1">Uncharacterized protein</fullName>
    </submittedName>
</protein>
<reference evidence="1" key="2">
    <citation type="journal article" date="2015" name="Data Brief">
        <title>Shoot transcriptome of the giant reed, Arundo donax.</title>
        <authorList>
            <person name="Barrero R.A."/>
            <person name="Guerrero F.D."/>
            <person name="Moolhuijzen P."/>
            <person name="Goolsby J.A."/>
            <person name="Tidwell J."/>
            <person name="Bellgard S.E."/>
            <person name="Bellgard M.I."/>
        </authorList>
    </citation>
    <scope>NUCLEOTIDE SEQUENCE</scope>
    <source>
        <tissue evidence="1">Shoot tissue taken approximately 20 cm above the soil surface</tissue>
    </source>
</reference>
<evidence type="ECO:0000313" key="1">
    <source>
        <dbReference type="EMBL" id="JAD66476.1"/>
    </source>
</evidence>
<dbReference type="EMBL" id="GBRH01231419">
    <property type="protein sequence ID" value="JAD66476.1"/>
    <property type="molecule type" value="Transcribed_RNA"/>
</dbReference>
<sequence>MMKGKTVCFKEKRRLQKFKERKTATQKSSVGSSLI</sequence>
<organism evidence="1">
    <name type="scientific">Arundo donax</name>
    <name type="common">Giant reed</name>
    <name type="synonym">Donax arundinaceus</name>
    <dbReference type="NCBI Taxonomy" id="35708"/>
    <lineage>
        <taxon>Eukaryota</taxon>
        <taxon>Viridiplantae</taxon>
        <taxon>Streptophyta</taxon>
        <taxon>Embryophyta</taxon>
        <taxon>Tracheophyta</taxon>
        <taxon>Spermatophyta</taxon>
        <taxon>Magnoliopsida</taxon>
        <taxon>Liliopsida</taxon>
        <taxon>Poales</taxon>
        <taxon>Poaceae</taxon>
        <taxon>PACMAD clade</taxon>
        <taxon>Arundinoideae</taxon>
        <taxon>Arundineae</taxon>
        <taxon>Arundo</taxon>
    </lineage>
</organism>